<evidence type="ECO:0000313" key="9">
    <source>
        <dbReference type="Proteomes" id="UP000268162"/>
    </source>
</evidence>
<evidence type="ECO:0000313" key="8">
    <source>
        <dbReference type="EMBL" id="RKP37005.1"/>
    </source>
</evidence>
<dbReference type="PANTHER" id="PTHR13505">
    <property type="entry name" value="TRANSMEMBRANE PROTEIN 208"/>
    <property type="match status" value="1"/>
</dbReference>
<dbReference type="GO" id="GO:0006624">
    <property type="term" value="P:vacuolar protein processing"/>
    <property type="evidence" value="ECO:0007669"/>
    <property type="project" value="TreeGrafter"/>
</dbReference>
<dbReference type="STRING" id="215637.A0A4P9ZTZ6"/>
<feature type="transmembrane region" description="Helical" evidence="7">
    <location>
        <begin position="45"/>
        <end position="66"/>
    </location>
</feature>
<keyword evidence="9" id="KW-1185">Reference proteome</keyword>
<dbReference type="GO" id="GO:0005773">
    <property type="term" value="C:vacuole"/>
    <property type="evidence" value="ECO:0007669"/>
    <property type="project" value="GOC"/>
</dbReference>
<dbReference type="GO" id="GO:0005789">
    <property type="term" value="C:endoplasmic reticulum membrane"/>
    <property type="evidence" value="ECO:0007669"/>
    <property type="project" value="UniProtKB-SubCell"/>
</dbReference>
<accession>A0A4P9ZTZ6</accession>
<keyword evidence="6 7" id="KW-0472">Membrane</keyword>
<dbReference type="EMBL" id="ML002559">
    <property type="protein sequence ID" value="RKP37005.1"/>
    <property type="molecule type" value="Genomic_DNA"/>
</dbReference>
<name>A0A4P9ZTZ6_9FUNG</name>
<proteinExistence type="inferred from homology"/>
<reference evidence="9" key="1">
    <citation type="journal article" date="2018" name="Nat. Microbiol.">
        <title>Leveraging single-cell genomics to expand the fungal tree of life.</title>
        <authorList>
            <person name="Ahrendt S.R."/>
            <person name="Quandt C.A."/>
            <person name="Ciobanu D."/>
            <person name="Clum A."/>
            <person name="Salamov A."/>
            <person name="Andreopoulos B."/>
            <person name="Cheng J.F."/>
            <person name="Woyke T."/>
            <person name="Pelin A."/>
            <person name="Henrissat B."/>
            <person name="Reynolds N.K."/>
            <person name="Benny G.L."/>
            <person name="Smith M.E."/>
            <person name="James T.Y."/>
            <person name="Grigoriev I.V."/>
        </authorList>
    </citation>
    <scope>NUCLEOTIDE SEQUENCE [LARGE SCALE GENOMIC DNA]</scope>
    <source>
        <strain evidence="9">RSA 468</strain>
    </source>
</reference>
<evidence type="ECO:0008006" key="10">
    <source>
        <dbReference type="Google" id="ProtNLM"/>
    </source>
</evidence>
<sequence length="164" mass="18160">MANNASKKLAVTNQQTIQRLQLLFFAINGLYVFIRFVVCFGTVSWAVAVAYVGTFLVSLFMFQQLVSMGQPRYGPSGDLVSAGEDLAAPGLTSYMFDILYVTWFIHLGSLVTHYVWYLYLIIPGYAVVKLGGFIWPFLAGFGAGQAEPVAQSPAKKPKVKYARR</sequence>
<evidence type="ECO:0000256" key="5">
    <source>
        <dbReference type="ARBA" id="ARBA00022989"/>
    </source>
</evidence>
<protein>
    <recommendedName>
        <fullName evidence="10">Transmembrane protein 208</fullName>
    </recommendedName>
</protein>
<feature type="transmembrane region" description="Helical" evidence="7">
    <location>
        <begin position="117"/>
        <end position="138"/>
    </location>
</feature>
<keyword evidence="4" id="KW-0256">Endoplasmic reticulum</keyword>
<evidence type="ECO:0000256" key="7">
    <source>
        <dbReference type="SAM" id="Phobius"/>
    </source>
</evidence>
<dbReference type="PANTHER" id="PTHR13505:SF7">
    <property type="entry name" value="TRANSMEMBRANE PROTEIN 208"/>
    <property type="match status" value="1"/>
</dbReference>
<evidence type="ECO:0000256" key="4">
    <source>
        <dbReference type="ARBA" id="ARBA00022824"/>
    </source>
</evidence>
<feature type="transmembrane region" description="Helical" evidence="7">
    <location>
        <begin position="20"/>
        <end position="38"/>
    </location>
</feature>
<evidence type="ECO:0000256" key="2">
    <source>
        <dbReference type="ARBA" id="ARBA00009950"/>
    </source>
</evidence>
<keyword evidence="3 7" id="KW-0812">Transmembrane</keyword>
<dbReference type="InterPro" id="IPR008506">
    <property type="entry name" value="SND2/TMEM208"/>
</dbReference>
<evidence type="ECO:0000256" key="3">
    <source>
        <dbReference type="ARBA" id="ARBA00022692"/>
    </source>
</evidence>
<evidence type="ECO:0000256" key="1">
    <source>
        <dbReference type="ARBA" id="ARBA00004477"/>
    </source>
</evidence>
<organism evidence="8 9">
    <name type="scientific">Dimargaris cristalligena</name>
    <dbReference type="NCBI Taxonomy" id="215637"/>
    <lineage>
        <taxon>Eukaryota</taxon>
        <taxon>Fungi</taxon>
        <taxon>Fungi incertae sedis</taxon>
        <taxon>Zoopagomycota</taxon>
        <taxon>Kickxellomycotina</taxon>
        <taxon>Dimargaritomycetes</taxon>
        <taxon>Dimargaritales</taxon>
        <taxon>Dimargaritaceae</taxon>
        <taxon>Dimargaris</taxon>
    </lineage>
</organism>
<feature type="transmembrane region" description="Helical" evidence="7">
    <location>
        <begin position="86"/>
        <end position="105"/>
    </location>
</feature>
<comment type="subcellular location">
    <subcellularLocation>
        <location evidence="1">Endoplasmic reticulum membrane</location>
        <topology evidence="1">Multi-pass membrane protein</topology>
    </subcellularLocation>
</comment>
<dbReference type="Pfam" id="PF05620">
    <property type="entry name" value="TMEM208_SND2"/>
    <property type="match status" value="1"/>
</dbReference>
<keyword evidence="5 7" id="KW-1133">Transmembrane helix</keyword>
<comment type="similarity">
    <text evidence="2">Belongs to the TMEM208 family.</text>
</comment>
<dbReference type="AlphaFoldDB" id="A0A4P9ZTZ6"/>
<dbReference type="Proteomes" id="UP000268162">
    <property type="component" value="Unassembled WGS sequence"/>
</dbReference>
<evidence type="ECO:0000256" key="6">
    <source>
        <dbReference type="ARBA" id="ARBA00023136"/>
    </source>
</evidence>
<gene>
    <name evidence="8" type="ORF">BJ085DRAFT_27211</name>
</gene>